<keyword evidence="1" id="KW-0472">Membrane</keyword>
<dbReference type="KEGG" id="afs:AFR_13360"/>
<dbReference type="RefSeq" id="WP_023361017.1">
    <property type="nucleotide sequence ID" value="NC_022657.1"/>
</dbReference>
<sequence length="205" mass="21996">MSLVLQPLAILREHRRAFVVLAVLCPVMFLVGVLVTAVIPELRPSGLGGLQADSGAPGLGTLIADAYRSENVAWAAAVTLGVNLVSASFLQTTLPSLVIPFIGVVITVVRAFSWGILFSPLGRPDSSYLVHYVTLLIEGGAYLIVGFAAWVQARRFLQPQRFGRPNRRAGYLDGLAATAKLYVWVVVLLVIGAVYEAFSVIHLIA</sequence>
<reference evidence="2 3" key="1">
    <citation type="journal article" date="2014" name="J. Biotechnol.">
        <title>Complete genome sequence of the actinobacterium Actinoplanes friuliensis HAG 010964, producer of the lipopeptide antibiotic friulimycin.</title>
        <authorList>
            <person name="Ruckert C."/>
            <person name="Szczepanowski R."/>
            <person name="Albersmeier A."/>
            <person name="Goesmann A."/>
            <person name="Fischer N."/>
            <person name="Steinkamper A."/>
            <person name="Puhler A."/>
            <person name="Biener R."/>
            <person name="Schwartz D."/>
            <person name="Kalinowski J."/>
        </authorList>
    </citation>
    <scope>NUCLEOTIDE SEQUENCE [LARGE SCALE GENOMIC DNA]</scope>
    <source>
        <strain evidence="2 3">DSM 7358</strain>
    </source>
</reference>
<evidence type="ECO:0000256" key="1">
    <source>
        <dbReference type="SAM" id="Phobius"/>
    </source>
</evidence>
<dbReference type="STRING" id="1246995.AFR_13360"/>
<keyword evidence="1" id="KW-1133">Transmembrane helix</keyword>
<feature type="transmembrane region" description="Helical" evidence="1">
    <location>
        <begin position="181"/>
        <end position="204"/>
    </location>
</feature>
<gene>
    <name evidence="2" type="ORF">AFR_13360</name>
</gene>
<organism evidence="2 3">
    <name type="scientific">Actinoplanes friuliensis DSM 7358</name>
    <dbReference type="NCBI Taxonomy" id="1246995"/>
    <lineage>
        <taxon>Bacteria</taxon>
        <taxon>Bacillati</taxon>
        <taxon>Actinomycetota</taxon>
        <taxon>Actinomycetes</taxon>
        <taxon>Micromonosporales</taxon>
        <taxon>Micromonosporaceae</taxon>
        <taxon>Actinoplanes</taxon>
    </lineage>
</organism>
<dbReference type="EMBL" id="CP006272">
    <property type="protein sequence ID" value="AGZ40958.1"/>
    <property type="molecule type" value="Genomic_DNA"/>
</dbReference>
<feature type="transmembrane region" description="Helical" evidence="1">
    <location>
        <begin position="97"/>
        <end position="117"/>
    </location>
</feature>
<feature type="transmembrane region" description="Helical" evidence="1">
    <location>
        <begin position="129"/>
        <end position="151"/>
    </location>
</feature>
<dbReference type="eggNOG" id="ENOG502ZACP">
    <property type="taxonomic scope" value="Bacteria"/>
</dbReference>
<dbReference type="PATRIC" id="fig|1246995.3.peg.2713"/>
<dbReference type="Proteomes" id="UP000017746">
    <property type="component" value="Chromosome"/>
</dbReference>
<accession>U5VVC5</accession>
<protein>
    <recommendedName>
        <fullName evidence="4">Stage II sporulation protein M</fullName>
    </recommendedName>
</protein>
<keyword evidence="3" id="KW-1185">Reference proteome</keyword>
<dbReference type="AlphaFoldDB" id="U5VVC5"/>
<evidence type="ECO:0008006" key="4">
    <source>
        <dbReference type="Google" id="ProtNLM"/>
    </source>
</evidence>
<name>U5VVC5_9ACTN</name>
<keyword evidence="1" id="KW-0812">Transmembrane</keyword>
<feature type="transmembrane region" description="Helical" evidence="1">
    <location>
        <begin position="72"/>
        <end position="90"/>
    </location>
</feature>
<feature type="transmembrane region" description="Helical" evidence="1">
    <location>
        <begin position="18"/>
        <end position="39"/>
    </location>
</feature>
<dbReference type="HOGENOM" id="CLU_1293291_0_0_11"/>
<dbReference type="OrthoDB" id="571348at2"/>
<evidence type="ECO:0000313" key="2">
    <source>
        <dbReference type="EMBL" id="AGZ40958.1"/>
    </source>
</evidence>
<proteinExistence type="predicted"/>
<evidence type="ECO:0000313" key="3">
    <source>
        <dbReference type="Proteomes" id="UP000017746"/>
    </source>
</evidence>